<keyword evidence="2" id="KW-1185">Reference proteome</keyword>
<dbReference type="EMBL" id="OZ037952">
    <property type="protein sequence ID" value="CAL1717343.1"/>
    <property type="molecule type" value="Genomic_DNA"/>
</dbReference>
<proteinExistence type="predicted"/>
<organism evidence="1 2">
    <name type="scientific">Somion occarium</name>
    <dbReference type="NCBI Taxonomy" id="3059160"/>
    <lineage>
        <taxon>Eukaryota</taxon>
        <taxon>Fungi</taxon>
        <taxon>Dikarya</taxon>
        <taxon>Basidiomycota</taxon>
        <taxon>Agaricomycotina</taxon>
        <taxon>Agaricomycetes</taxon>
        <taxon>Polyporales</taxon>
        <taxon>Cerrenaceae</taxon>
        <taxon>Somion</taxon>
    </lineage>
</organism>
<protein>
    <submittedName>
        <fullName evidence="1">Uncharacterized protein</fullName>
    </submittedName>
</protein>
<reference evidence="2" key="1">
    <citation type="submission" date="2024-04" db="EMBL/GenBank/DDBJ databases">
        <authorList>
            <person name="Shaw F."/>
            <person name="Minotto A."/>
        </authorList>
    </citation>
    <scope>NUCLEOTIDE SEQUENCE [LARGE SCALE GENOMIC DNA]</scope>
</reference>
<name>A0ABP1ED12_9APHY</name>
<evidence type="ECO:0000313" key="1">
    <source>
        <dbReference type="EMBL" id="CAL1717343.1"/>
    </source>
</evidence>
<gene>
    <name evidence="1" type="ORF">GFSPODELE1_LOCUS11180</name>
</gene>
<dbReference type="Proteomes" id="UP001497453">
    <property type="component" value="Chromosome 9"/>
</dbReference>
<sequence>MLLVLKRQDFFHLLLDTSQLLLLLLDLSIEFGSEVQSSGCLADTLVLVNNLLLNRQSLCLEPLSRAGL</sequence>
<evidence type="ECO:0000313" key="2">
    <source>
        <dbReference type="Proteomes" id="UP001497453"/>
    </source>
</evidence>
<accession>A0ABP1ED12</accession>